<evidence type="ECO:0000313" key="2">
    <source>
        <dbReference type="EnsemblMetazoa" id="CJA36802.1"/>
    </source>
</evidence>
<dbReference type="Proteomes" id="UP000005237">
    <property type="component" value="Unassembled WGS sequence"/>
</dbReference>
<reference evidence="2" key="2">
    <citation type="submission" date="2022-06" db="UniProtKB">
        <authorList>
            <consortium name="EnsemblMetazoa"/>
        </authorList>
    </citation>
    <scope>IDENTIFICATION</scope>
    <source>
        <strain evidence="2">DF5081</strain>
    </source>
</reference>
<accession>A0A8R1IRR1</accession>
<keyword evidence="3" id="KW-1185">Reference proteome</keyword>
<protein>
    <submittedName>
        <fullName evidence="2">Phosphorylase b kinase regulatory subunit</fullName>
    </submittedName>
</protein>
<name>A0A8R1IRR1_CAEJA</name>
<evidence type="ECO:0000256" key="1">
    <source>
        <dbReference type="SAM" id="MobiDB-lite"/>
    </source>
</evidence>
<feature type="compositionally biased region" description="Basic residues" evidence="1">
    <location>
        <begin position="141"/>
        <end position="151"/>
    </location>
</feature>
<sequence length="195" mass="21295">MNVLGVTNVCGHLCYNEGPCRLLSIIATILERNPEIAFTQSRIDCDSLIKKGFALFAAEEGIEDLNDLTPFYQLEGQALSTSTATFLTKAVVEFILVGRHFSQVINIFGEGTTEDKTLPNQHHRGKMPKVLYTGRSSSENKKRHIHHHHQHSPSGGFLQPPPTAGTTSSLMLPSGVVVAPPTASSTSHDESCRMQ</sequence>
<reference evidence="3" key="1">
    <citation type="submission" date="2010-08" db="EMBL/GenBank/DDBJ databases">
        <authorList>
            <consortium name="Caenorhabditis japonica Sequencing Consortium"/>
            <person name="Wilson R.K."/>
        </authorList>
    </citation>
    <scope>NUCLEOTIDE SEQUENCE [LARGE SCALE GENOMIC DNA]</scope>
    <source>
        <strain evidence="3">DF5081</strain>
    </source>
</reference>
<dbReference type="EnsemblMetazoa" id="CJA36802.1">
    <property type="protein sequence ID" value="CJA36802.1"/>
    <property type="gene ID" value="WBGene00212649"/>
</dbReference>
<feature type="region of interest" description="Disordered" evidence="1">
    <location>
        <begin position="176"/>
        <end position="195"/>
    </location>
</feature>
<feature type="region of interest" description="Disordered" evidence="1">
    <location>
        <begin position="136"/>
        <end position="171"/>
    </location>
</feature>
<organism evidence="2 3">
    <name type="scientific">Caenorhabditis japonica</name>
    <dbReference type="NCBI Taxonomy" id="281687"/>
    <lineage>
        <taxon>Eukaryota</taxon>
        <taxon>Metazoa</taxon>
        <taxon>Ecdysozoa</taxon>
        <taxon>Nematoda</taxon>
        <taxon>Chromadorea</taxon>
        <taxon>Rhabditida</taxon>
        <taxon>Rhabditina</taxon>
        <taxon>Rhabditomorpha</taxon>
        <taxon>Rhabditoidea</taxon>
        <taxon>Rhabditidae</taxon>
        <taxon>Peloderinae</taxon>
        <taxon>Caenorhabditis</taxon>
    </lineage>
</organism>
<proteinExistence type="predicted"/>
<dbReference type="AlphaFoldDB" id="A0A8R1IRR1"/>
<evidence type="ECO:0000313" key="3">
    <source>
        <dbReference type="Proteomes" id="UP000005237"/>
    </source>
</evidence>